<dbReference type="SUPFAM" id="SSF55021">
    <property type="entry name" value="ACT-like"/>
    <property type="match status" value="1"/>
</dbReference>
<comment type="function">
    <text evidence="1">Catalyzes the reversible oxidation of 3-phospho-D-glycerate to 3-phosphonooxypyruvate, the first step of the phosphorylated L-serine biosynthesis pathway. Also catalyzes the reversible oxidation of 2-hydroxyglutarate to 2-oxoglutarate.</text>
</comment>
<dbReference type="FunFam" id="3.40.50.720:FF:000021">
    <property type="entry name" value="D-3-phosphoglycerate dehydrogenase"/>
    <property type="match status" value="1"/>
</dbReference>
<dbReference type="InterPro" id="IPR036291">
    <property type="entry name" value="NAD(P)-bd_dom_sf"/>
</dbReference>
<name>A0A4R1SAA2_HYDET</name>
<dbReference type="InterPro" id="IPR029753">
    <property type="entry name" value="D-isomer_DH_CS"/>
</dbReference>
<dbReference type="EMBL" id="SLUN01000002">
    <property type="protein sequence ID" value="TCL76368.1"/>
    <property type="molecule type" value="Genomic_DNA"/>
</dbReference>
<dbReference type="EC" id="1.1.1.95" evidence="9"/>
<dbReference type="PROSITE" id="PS00670">
    <property type="entry name" value="D_2_HYDROXYACID_DH_2"/>
    <property type="match status" value="1"/>
</dbReference>
<evidence type="ECO:0000256" key="8">
    <source>
        <dbReference type="ARBA" id="ARBA00048731"/>
    </source>
</evidence>
<keyword evidence="12" id="KW-1185">Reference proteome</keyword>
<evidence type="ECO:0000256" key="5">
    <source>
        <dbReference type="ARBA" id="ARBA00023002"/>
    </source>
</evidence>
<dbReference type="SUPFAM" id="SSF51735">
    <property type="entry name" value="NAD(P)-binding Rossmann-fold domains"/>
    <property type="match status" value="1"/>
</dbReference>
<comment type="catalytic activity">
    <reaction evidence="7">
        <text>(R)-2-hydroxyglutarate + NAD(+) = 2-oxoglutarate + NADH + H(+)</text>
        <dbReference type="Rhea" id="RHEA:49612"/>
        <dbReference type="ChEBI" id="CHEBI:15378"/>
        <dbReference type="ChEBI" id="CHEBI:15801"/>
        <dbReference type="ChEBI" id="CHEBI:16810"/>
        <dbReference type="ChEBI" id="CHEBI:57540"/>
        <dbReference type="ChEBI" id="CHEBI:57945"/>
        <dbReference type="EC" id="1.1.1.399"/>
    </reaction>
</comment>
<gene>
    <name evidence="11" type="ORF">EDC14_1002127</name>
</gene>
<dbReference type="FunFam" id="3.30.1330.90:FF:000003">
    <property type="entry name" value="D-3-phosphoglycerate dehydrogenase"/>
    <property type="match status" value="1"/>
</dbReference>
<evidence type="ECO:0000256" key="9">
    <source>
        <dbReference type="RuleBase" id="RU363003"/>
    </source>
</evidence>
<dbReference type="PANTHER" id="PTHR42938:SF47">
    <property type="entry name" value="HYDROXYPYRUVATE REDUCTASE"/>
    <property type="match status" value="1"/>
</dbReference>
<comment type="pathway">
    <text evidence="2 9">Amino-acid biosynthesis; L-serine biosynthesis; L-serine from 3-phospho-D-glycerate: step 1/3.</text>
</comment>
<dbReference type="InterPro" id="IPR045865">
    <property type="entry name" value="ACT-like_dom_sf"/>
</dbReference>
<evidence type="ECO:0000313" key="12">
    <source>
        <dbReference type="Proteomes" id="UP000295008"/>
    </source>
</evidence>
<dbReference type="Gene3D" id="3.40.50.720">
    <property type="entry name" value="NAD(P)-binding Rossmann-like Domain"/>
    <property type="match status" value="2"/>
</dbReference>
<evidence type="ECO:0000313" key="11">
    <source>
        <dbReference type="EMBL" id="TCL76368.1"/>
    </source>
</evidence>
<dbReference type="AlphaFoldDB" id="A0A4R1SAA2"/>
<dbReference type="OrthoDB" id="9805416at2"/>
<evidence type="ECO:0000256" key="7">
    <source>
        <dbReference type="ARBA" id="ARBA00048126"/>
    </source>
</evidence>
<dbReference type="Pfam" id="PF00389">
    <property type="entry name" value="2-Hacid_dh"/>
    <property type="match status" value="1"/>
</dbReference>
<protein>
    <recommendedName>
        <fullName evidence="4 9">D-3-phosphoglycerate dehydrogenase</fullName>
        <ecNumber evidence="9">1.1.1.95</ecNumber>
    </recommendedName>
</protein>
<comment type="caution">
    <text evidence="11">The sequence shown here is derived from an EMBL/GenBank/DDBJ whole genome shotgun (WGS) entry which is preliminary data.</text>
</comment>
<dbReference type="GO" id="GO:0051287">
    <property type="term" value="F:NAD binding"/>
    <property type="evidence" value="ECO:0007669"/>
    <property type="project" value="UniProtKB-UniRule"/>
</dbReference>
<dbReference type="InterPro" id="IPR029752">
    <property type="entry name" value="D-isomer_DH_CS1"/>
</dbReference>
<evidence type="ECO:0000256" key="1">
    <source>
        <dbReference type="ARBA" id="ARBA00003800"/>
    </source>
</evidence>
<reference evidence="11 12" key="1">
    <citation type="submission" date="2019-03" db="EMBL/GenBank/DDBJ databases">
        <title>Genomic Encyclopedia of Type Strains, Phase IV (KMG-IV): sequencing the most valuable type-strain genomes for metagenomic binning, comparative biology and taxonomic classification.</title>
        <authorList>
            <person name="Goeker M."/>
        </authorList>
    </citation>
    <scope>NUCLEOTIDE SEQUENCE [LARGE SCALE GENOMIC DNA]</scope>
    <source>
        <strain evidence="11 12">LX-B</strain>
    </source>
</reference>
<dbReference type="RefSeq" id="WP_132012554.1">
    <property type="nucleotide sequence ID" value="NZ_SLUN01000002.1"/>
</dbReference>
<feature type="domain" description="ACT" evidence="10">
    <location>
        <begin position="454"/>
        <end position="526"/>
    </location>
</feature>
<comment type="similarity">
    <text evidence="3 9">Belongs to the D-isomer specific 2-hydroxyacid dehydrogenase family.</text>
</comment>
<dbReference type="FunFam" id="3.30.70.260:FF:000008">
    <property type="entry name" value="D-3-phosphoglycerate dehydrogenase, chloroplastic"/>
    <property type="match status" value="1"/>
</dbReference>
<keyword evidence="9" id="KW-0028">Amino-acid biosynthesis</keyword>
<organism evidence="11 12">
    <name type="scientific">Hydrogenispora ethanolica</name>
    <dbReference type="NCBI Taxonomy" id="1082276"/>
    <lineage>
        <taxon>Bacteria</taxon>
        <taxon>Bacillati</taxon>
        <taxon>Bacillota</taxon>
        <taxon>Hydrogenispora</taxon>
    </lineage>
</organism>
<dbReference type="InterPro" id="IPR002912">
    <property type="entry name" value="ACT_dom"/>
</dbReference>
<evidence type="ECO:0000259" key="10">
    <source>
        <dbReference type="PROSITE" id="PS51671"/>
    </source>
</evidence>
<dbReference type="NCBIfam" id="TIGR01327">
    <property type="entry name" value="PGDH"/>
    <property type="match status" value="1"/>
</dbReference>
<dbReference type="InterPro" id="IPR006139">
    <property type="entry name" value="D-isomer_2_OHA_DH_cat_dom"/>
</dbReference>
<dbReference type="PROSITE" id="PS00065">
    <property type="entry name" value="D_2_HYDROXYACID_DH_1"/>
    <property type="match status" value="1"/>
</dbReference>
<dbReference type="InterPro" id="IPR006140">
    <property type="entry name" value="D-isomer_DH_NAD-bd"/>
</dbReference>
<dbReference type="GO" id="GO:0006564">
    <property type="term" value="P:L-serine biosynthetic process"/>
    <property type="evidence" value="ECO:0007669"/>
    <property type="project" value="UniProtKB-UniRule"/>
</dbReference>
<evidence type="ECO:0000256" key="4">
    <source>
        <dbReference type="ARBA" id="ARBA00021582"/>
    </source>
</evidence>
<dbReference type="PROSITE" id="PS51671">
    <property type="entry name" value="ACT"/>
    <property type="match status" value="1"/>
</dbReference>
<evidence type="ECO:0000256" key="3">
    <source>
        <dbReference type="ARBA" id="ARBA00005854"/>
    </source>
</evidence>
<dbReference type="CDD" id="cd04902">
    <property type="entry name" value="ACT_3PGDH-xct"/>
    <property type="match status" value="1"/>
</dbReference>
<dbReference type="SUPFAM" id="SSF143548">
    <property type="entry name" value="Serine metabolism enzymes domain"/>
    <property type="match status" value="1"/>
</dbReference>
<dbReference type="Pfam" id="PF19304">
    <property type="entry name" value="PGDH_inter"/>
    <property type="match status" value="1"/>
</dbReference>
<dbReference type="Proteomes" id="UP000295008">
    <property type="component" value="Unassembled WGS sequence"/>
</dbReference>
<dbReference type="Pfam" id="PF02826">
    <property type="entry name" value="2-Hacid_dh_C"/>
    <property type="match status" value="1"/>
</dbReference>
<keyword evidence="6 9" id="KW-0520">NAD</keyword>
<dbReference type="Gene3D" id="3.30.1330.90">
    <property type="entry name" value="D-3-phosphoglycerate dehydrogenase, domain 3"/>
    <property type="match status" value="1"/>
</dbReference>
<accession>A0A4R1SAA2</accession>
<dbReference type="InterPro" id="IPR006236">
    <property type="entry name" value="PGDH"/>
</dbReference>
<dbReference type="InterPro" id="IPR045626">
    <property type="entry name" value="PGDH_ASB_dom"/>
</dbReference>
<dbReference type="CDD" id="cd12173">
    <property type="entry name" value="PGDH_4"/>
    <property type="match status" value="1"/>
</dbReference>
<comment type="catalytic activity">
    <reaction evidence="8 9">
        <text>(2R)-3-phosphoglycerate + NAD(+) = 3-phosphooxypyruvate + NADH + H(+)</text>
        <dbReference type="Rhea" id="RHEA:12641"/>
        <dbReference type="ChEBI" id="CHEBI:15378"/>
        <dbReference type="ChEBI" id="CHEBI:18110"/>
        <dbReference type="ChEBI" id="CHEBI:57540"/>
        <dbReference type="ChEBI" id="CHEBI:57945"/>
        <dbReference type="ChEBI" id="CHEBI:58272"/>
        <dbReference type="EC" id="1.1.1.95"/>
    </reaction>
</comment>
<evidence type="ECO:0000256" key="6">
    <source>
        <dbReference type="ARBA" id="ARBA00023027"/>
    </source>
</evidence>
<keyword evidence="9" id="KW-0718">Serine biosynthesis</keyword>
<sequence>MAKILISDPITPAGVELFKEAGFAVEVKTDHTKEELLAKIKDYDALIVRSQTKVTAEIIAAADNLKVIGRAGVGVDNVDVEAATKKGIIVLNAPDGNTLSTAELSVAMLLAVARNVPQGHASLKSGAWDRKSFTGVEINGKTLGVVGMGRIGTEVAKRMLAMGMTVLAHDPFLTEERAAALGVKLASLEEIITESDFITVHTPLTAETKGLFGAAEFARMKQGVRLVNCARGGIYDEAALAAAIRSGQVAGAALDVFTSEPPADRTLIELPQVVVTPHLGASTREAQENVAVDVAHEVIKVLKGESFKNAVNLPPLRPEVRKALQPFTNLAEVLGKIAAQLATERIGKIEVSYWGEVSKVETSYLSLLILKGILQASLGDEVNQVNAKFLAKERGLKVTEFKAEESAGYSSLIKVAVAGDHGTHTLTGTVIEHEEARIVEIEGYRVDTVPSEQMILIDHTDQPGVIGEVGTVLGQAGVNIAAMQVGRKQQGGKALMVLNVDTAEAPELLAKLEKAKSVQKARAIIL</sequence>
<dbReference type="UniPathway" id="UPA00135">
    <property type="reaction ID" value="UER00196"/>
</dbReference>
<keyword evidence="5 9" id="KW-0560">Oxidoreductase</keyword>
<dbReference type="PANTHER" id="PTHR42938">
    <property type="entry name" value="FORMATE DEHYDROGENASE 1"/>
    <property type="match status" value="1"/>
</dbReference>
<proteinExistence type="inferred from homology"/>
<dbReference type="GO" id="GO:0004617">
    <property type="term" value="F:phosphoglycerate dehydrogenase activity"/>
    <property type="evidence" value="ECO:0007669"/>
    <property type="project" value="UniProtKB-UniRule"/>
</dbReference>
<dbReference type="SUPFAM" id="SSF52283">
    <property type="entry name" value="Formate/glycerate dehydrogenase catalytic domain-like"/>
    <property type="match status" value="1"/>
</dbReference>
<dbReference type="InterPro" id="IPR029009">
    <property type="entry name" value="ASB_dom_sf"/>
</dbReference>
<dbReference type="Pfam" id="PF01842">
    <property type="entry name" value="ACT"/>
    <property type="match status" value="1"/>
</dbReference>
<dbReference type="Gene3D" id="3.30.70.260">
    <property type="match status" value="1"/>
</dbReference>
<evidence type="ECO:0000256" key="2">
    <source>
        <dbReference type="ARBA" id="ARBA00005216"/>
    </source>
</evidence>